<dbReference type="InterPro" id="IPR036165">
    <property type="entry name" value="YefM-like_sf"/>
</dbReference>
<accession>A0A4V2NWV8</accession>
<dbReference type="RefSeq" id="WP_132689410.1">
    <property type="nucleotide sequence ID" value="NZ_SKBU01000009.1"/>
</dbReference>
<reference evidence="4 5" key="1">
    <citation type="submission" date="2019-03" db="EMBL/GenBank/DDBJ databases">
        <title>Whole genome sequence of a novel Rubrobacter taiwanensis strain, isolated from Yellowstone National Park.</title>
        <authorList>
            <person name="Freed S."/>
            <person name="Ramaley R.F."/>
            <person name="Kyndt J.A."/>
        </authorList>
    </citation>
    <scope>NUCLEOTIDE SEQUENCE [LARGE SCALE GENOMIC DNA]</scope>
    <source>
        <strain evidence="4 5">Yellowstone</strain>
    </source>
</reference>
<protein>
    <recommendedName>
        <fullName evidence="2">Antitoxin</fullName>
    </recommendedName>
</protein>
<name>A0A4V2NWV8_9ACTN</name>
<evidence type="ECO:0000256" key="1">
    <source>
        <dbReference type="ARBA" id="ARBA00009981"/>
    </source>
</evidence>
<comment type="caution">
    <text evidence="4">The sequence shown here is derived from an EMBL/GenBank/DDBJ whole genome shotgun (WGS) entry which is preliminary data.</text>
</comment>
<sequence>MEGQSRISLEELRRSLGRVARTVEGGRAVVVERRGEEAFALVPMRLYRFLEEERRKLLQATEEARGSFSDMSGEEVEALVAAELEEASSTERKASSARRASS</sequence>
<dbReference type="InterPro" id="IPR006442">
    <property type="entry name" value="Antitoxin_Phd/YefM"/>
</dbReference>
<dbReference type="Proteomes" id="UP000295244">
    <property type="component" value="Unassembled WGS sequence"/>
</dbReference>
<gene>
    <name evidence="4" type="ORF">E0L93_05110</name>
</gene>
<dbReference type="EMBL" id="SKBU01000009">
    <property type="protein sequence ID" value="TCJ18882.1"/>
    <property type="molecule type" value="Genomic_DNA"/>
</dbReference>
<dbReference type="Gene3D" id="3.40.1620.10">
    <property type="entry name" value="YefM-like domain"/>
    <property type="match status" value="1"/>
</dbReference>
<organism evidence="4 5">
    <name type="scientific">Rubrobacter taiwanensis</name>
    <dbReference type="NCBI Taxonomy" id="185139"/>
    <lineage>
        <taxon>Bacteria</taxon>
        <taxon>Bacillati</taxon>
        <taxon>Actinomycetota</taxon>
        <taxon>Rubrobacteria</taxon>
        <taxon>Rubrobacterales</taxon>
        <taxon>Rubrobacteraceae</taxon>
        <taxon>Rubrobacter</taxon>
    </lineage>
</organism>
<dbReference type="Pfam" id="PF02604">
    <property type="entry name" value="PhdYeFM_antitox"/>
    <property type="match status" value="1"/>
</dbReference>
<dbReference type="NCBIfam" id="TIGR01552">
    <property type="entry name" value="phd_fam"/>
    <property type="match status" value="1"/>
</dbReference>
<dbReference type="AlphaFoldDB" id="A0A4V2NWV8"/>
<evidence type="ECO:0000256" key="3">
    <source>
        <dbReference type="SAM" id="MobiDB-lite"/>
    </source>
</evidence>
<dbReference type="SUPFAM" id="SSF143120">
    <property type="entry name" value="YefM-like"/>
    <property type="match status" value="1"/>
</dbReference>
<feature type="region of interest" description="Disordered" evidence="3">
    <location>
        <begin position="82"/>
        <end position="102"/>
    </location>
</feature>
<comment type="function">
    <text evidence="2">Antitoxin component of a type II toxin-antitoxin (TA) system.</text>
</comment>
<evidence type="ECO:0000313" key="4">
    <source>
        <dbReference type="EMBL" id="TCJ18882.1"/>
    </source>
</evidence>
<comment type="similarity">
    <text evidence="1 2">Belongs to the phD/YefM antitoxin family.</text>
</comment>
<evidence type="ECO:0000313" key="5">
    <source>
        <dbReference type="Proteomes" id="UP000295244"/>
    </source>
</evidence>
<proteinExistence type="inferred from homology"/>
<keyword evidence="5" id="KW-1185">Reference proteome</keyword>
<evidence type="ECO:0000256" key="2">
    <source>
        <dbReference type="RuleBase" id="RU362080"/>
    </source>
</evidence>